<proteinExistence type="predicted"/>
<name>A0A1W7ACE3_9STAP</name>
<organism evidence="1 2">
    <name type="scientific">Macrococcoides canis</name>
    <dbReference type="NCBI Taxonomy" id="1855823"/>
    <lineage>
        <taxon>Bacteria</taxon>
        <taxon>Bacillati</taxon>
        <taxon>Bacillota</taxon>
        <taxon>Bacilli</taxon>
        <taxon>Bacillales</taxon>
        <taxon>Staphylococcaceae</taxon>
        <taxon>Macrococcoides</taxon>
    </lineage>
</organism>
<protein>
    <submittedName>
        <fullName evidence="1">Uncharacterized protein</fullName>
    </submittedName>
</protein>
<reference evidence="1 2" key="1">
    <citation type="journal article" date="2017" name="Int. J. Syst. Evol. Microbiol.">
        <title>Macrococcus canis sp. nov., a skin bacterium associated with infections in dogs.</title>
        <authorList>
            <person name="Gobeli Brawand S."/>
            <person name="Cotting K."/>
            <person name="Gomez-Sanz E."/>
            <person name="Collaud A."/>
            <person name="Thomann A."/>
            <person name="Brodard I."/>
            <person name="Rodriguez-Campos S."/>
            <person name="Strauss C."/>
            <person name="Perreten V."/>
        </authorList>
    </citation>
    <scope>NUCLEOTIDE SEQUENCE [LARGE SCALE GENOMIC DNA]</scope>
    <source>
        <strain evidence="1 2">KM45013</strain>
    </source>
</reference>
<gene>
    <name evidence="1" type="ORF">MCCS_16410</name>
</gene>
<dbReference type="EMBL" id="CP021059">
    <property type="protein sequence ID" value="ARQ07278.1"/>
    <property type="molecule type" value="Genomic_DNA"/>
</dbReference>
<dbReference type="KEGG" id="mcak:MCCS_16410"/>
<evidence type="ECO:0000313" key="2">
    <source>
        <dbReference type="Proteomes" id="UP000194154"/>
    </source>
</evidence>
<dbReference type="STRING" id="1855823.MCCS_16410"/>
<dbReference type="AlphaFoldDB" id="A0A1W7ACE3"/>
<dbReference type="RefSeq" id="WP_086042847.1">
    <property type="nucleotide sequence ID" value="NZ_CBCRZA010000015.1"/>
</dbReference>
<dbReference type="GeneID" id="35295748"/>
<sequence length="96" mass="11178">MALLLDKDPNTGLELNGLYYRIDKINFNDRQFQVVVTGYASEQTYLDDVSQPLAQPRAYTWDYSKEDLVTSDLNIFEYAYELLKQLDIFKGAVDRI</sequence>
<keyword evidence="2" id="KW-1185">Reference proteome</keyword>
<evidence type="ECO:0000313" key="1">
    <source>
        <dbReference type="EMBL" id="ARQ07278.1"/>
    </source>
</evidence>
<dbReference type="Proteomes" id="UP000194154">
    <property type="component" value="Chromosome"/>
</dbReference>
<accession>A0A1W7ACE3</accession>